<dbReference type="Proteomes" id="UP000015101">
    <property type="component" value="Unassembled WGS sequence"/>
</dbReference>
<dbReference type="GeneID" id="20204013"/>
<accession>T1F5B4</accession>
<evidence type="ECO:0000313" key="2">
    <source>
        <dbReference type="EMBL" id="ESO04756.1"/>
    </source>
</evidence>
<feature type="compositionally biased region" description="Polar residues" evidence="1">
    <location>
        <begin position="203"/>
        <end position="218"/>
    </location>
</feature>
<dbReference type="EnsemblMetazoa" id="HelroT172428">
    <property type="protein sequence ID" value="HelroP172428"/>
    <property type="gene ID" value="HelroG172428"/>
</dbReference>
<dbReference type="RefSeq" id="XP_009017335.1">
    <property type="nucleotide sequence ID" value="XM_009019087.1"/>
</dbReference>
<reference evidence="3" key="3">
    <citation type="submission" date="2015-06" db="UniProtKB">
        <authorList>
            <consortium name="EnsemblMetazoa"/>
        </authorList>
    </citation>
    <scope>IDENTIFICATION</scope>
</reference>
<protein>
    <submittedName>
        <fullName evidence="2 3">Uncharacterized protein</fullName>
    </submittedName>
</protein>
<gene>
    <name evidence="3" type="primary">20204013</name>
    <name evidence="2" type="ORF">HELRODRAFT_172428</name>
</gene>
<reference evidence="2 4" key="2">
    <citation type="journal article" date="2013" name="Nature">
        <title>Insights into bilaterian evolution from three spiralian genomes.</title>
        <authorList>
            <person name="Simakov O."/>
            <person name="Marletaz F."/>
            <person name="Cho S.J."/>
            <person name="Edsinger-Gonzales E."/>
            <person name="Havlak P."/>
            <person name="Hellsten U."/>
            <person name="Kuo D.H."/>
            <person name="Larsson T."/>
            <person name="Lv J."/>
            <person name="Arendt D."/>
            <person name="Savage R."/>
            <person name="Osoegawa K."/>
            <person name="de Jong P."/>
            <person name="Grimwood J."/>
            <person name="Chapman J.A."/>
            <person name="Shapiro H."/>
            <person name="Aerts A."/>
            <person name="Otillar R.P."/>
            <person name="Terry A.Y."/>
            <person name="Boore J.L."/>
            <person name="Grigoriev I.V."/>
            <person name="Lindberg D.R."/>
            <person name="Seaver E.C."/>
            <person name="Weisblat D.A."/>
            <person name="Putnam N.H."/>
            <person name="Rokhsar D.S."/>
        </authorList>
    </citation>
    <scope>NUCLEOTIDE SEQUENCE</scope>
</reference>
<dbReference type="OrthoDB" id="7362285at2759"/>
<sequence length="412" mass="46591">MASKPVVINELLYFLTNNIGLLDNEAFVFNVSKFYSQEEIDGSLKYLKNEFEQFKNEIVDKLNLHGTNKIDKLLDCISVLKCFISNNLLEKLAVFVSKDLNRVPRLENVIKVNFESLRCEISELIVKQQAYISNTLEIFKEQLSQVTAFDKQMHQVNEKLNLVASNFNKTVAAVENTSNVDSILFPPLNNNISTTARFVNKNNKLNNDTTRTPTNNIKPTWGDRVAMDIPSDDNQSDDNFTLVQRNKNKNKPRTLPLVVAKSAATLSVQRKQKIDQTKKVIGRKNDCSSTIRPMKMEPRKKLVYVGKLDQCTSEDVINHLKSINVNAISAIPLTKSIFNKKSSTNNDNNNNSQTSDSKTSAAFRILFLESDLDKVLNEDNWPNGVVLHEWCFFNNHVQQSVSNAVAPSSING</sequence>
<proteinExistence type="predicted"/>
<dbReference type="KEGG" id="hro:HELRODRAFT_172428"/>
<dbReference type="CTD" id="20204013"/>
<evidence type="ECO:0000313" key="3">
    <source>
        <dbReference type="EnsemblMetazoa" id="HelroP172428"/>
    </source>
</evidence>
<evidence type="ECO:0000313" key="4">
    <source>
        <dbReference type="Proteomes" id="UP000015101"/>
    </source>
</evidence>
<name>T1F5B4_HELRO</name>
<keyword evidence="4" id="KW-1185">Reference proteome</keyword>
<organism evidence="3 4">
    <name type="scientific">Helobdella robusta</name>
    <name type="common">Californian leech</name>
    <dbReference type="NCBI Taxonomy" id="6412"/>
    <lineage>
        <taxon>Eukaryota</taxon>
        <taxon>Metazoa</taxon>
        <taxon>Spiralia</taxon>
        <taxon>Lophotrochozoa</taxon>
        <taxon>Annelida</taxon>
        <taxon>Clitellata</taxon>
        <taxon>Hirudinea</taxon>
        <taxon>Rhynchobdellida</taxon>
        <taxon>Glossiphoniidae</taxon>
        <taxon>Helobdella</taxon>
    </lineage>
</organism>
<dbReference type="HOGENOM" id="CLU_064172_0_1_1"/>
<reference evidence="4" key="1">
    <citation type="submission" date="2012-12" db="EMBL/GenBank/DDBJ databases">
        <authorList>
            <person name="Hellsten U."/>
            <person name="Grimwood J."/>
            <person name="Chapman J.A."/>
            <person name="Shapiro H."/>
            <person name="Aerts A."/>
            <person name="Otillar R.P."/>
            <person name="Terry A.Y."/>
            <person name="Boore J.L."/>
            <person name="Simakov O."/>
            <person name="Marletaz F."/>
            <person name="Cho S.-J."/>
            <person name="Edsinger-Gonzales E."/>
            <person name="Havlak P."/>
            <person name="Kuo D.-H."/>
            <person name="Larsson T."/>
            <person name="Lv J."/>
            <person name="Arendt D."/>
            <person name="Savage R."/>
            <person name="Osoegawa K."/>
            <person name="de Jong P."/>
            <person name="Lindberg D.R."/>
            <person name="Seaver E.C."/>
            <person name="Weisblat D.A."/>
            <person name="Putnam N.H."/>
            <person name="Grigoriev I.V."/>
            <person name="Rokhsar D.S."/>
        </authorList>
    </citation>
    <scope>NUCLEOTIDE SEQUENCE</scope>
</reference>
<dbReference type="EMBL" id="KB096457">
    <property type="protein sequence ID" value="ESO04756.1"/>
    <property type="molecule type" value="Genomic_DNA"/>
</dbReference>
<dbReference type="EMBL" id="AMQM01004209">
    <property type="status" value="NOT_ANNOTATED_CDS"/>
    <property type="molecule type" value="Genomic_DNA"/>
</dbReference>
<dbReference type="InParanoid" id="T1F5B4"/>
<evidence type="ECO:0000256" key="1">
    <source>
        <dbReference type="SAM" id="MobiDB-lite"/>
    </source>
</evidence>
<feature type="region of interest" description="Disordered" evidence="1">
    <location>
        <begin position="203"/>
        <end position="223"/>
    </location>
</feature>
<dbReference type="AlphaFoldDB" id="T1F5B4"/>